<sequence length="415" mass="45003">MSRENITDIAVIGGGASGLAAAIEAKTIMPNAKVVILEKLDRVGKKLLATGNGRCNLSNTDLSDGHFHGSVRNAKRIMQSTPSAKEFFGSLGVLCTADSKGRIYPRSNNAATVLNALRMRAEELGIIERCGFEANFIESTDKCFRICTASGEKYPCRRIIVAAGGYAAPQFGTDGSVIRLLRSKGCHTTKICPAVAPLRVRPELLKGLKGVRAKGRVTAYSGGRFLKDETGEIQFTENSLSGICVFNMAHLISRFDGKLTLRLDLAADMENEQLMGYLRIIHYQRGKHTTDELLTGLFQRNLAAYITKRALGKPLTEKISSLTDADLKKVAQLIKNMDFDILGSAPWKDAQVTSGGISGECVDDRLQLRSEKGIFLCGEILDIDGDCGGYNLQWAWSSGIFAGRNCAESLRGVAL</sequence>
<feature type="domain" description="RsdA/BaiN/AoA(So)-like Rossmann fold-like" evidence="4">
    <location>
        <begin position="8"/>
        <end position="404"/>
    </location>
</feature>
<evidence type="ECO:0000256" key="3">
    <source>
        <dbReference type="ARBA" id="ARBA00022827"/>
    </source>
</evidence>
<keyword evidence="2" id="KW-0285">Flavoprotein</keyword>
<keyword evidence="3" id="KW-0274">FAD</keyword>
<accession>A0A1H6K4E7</accession>
<reference evidence="6 7" key="1">
    <citation type="submission" date="2016-10" db="EMBL/GenBank/DDBJ databases">
        <authorList>
            <person name="de Groot N.N."/>
        </authorList>
    </citation>
    <scope>NUCLEOTIDE SEQUENCE [LARGE SCALE GENOMIC DNA]</scope>
    <source>
        <strain evidence="6 7">YAD2003</strain>
    </source>
</reference>
<dbReference type="InterPro" id="IPR057661">
    <property type="entry name" value="RsdA/BaiN/AoA(So)_Rossmann"/>
</dbReference>
<name>A0A1H6K4E7_RUMFL</name>
<dbReference type="InterPro" id="IPR055178">
    <property type="entry name" value="RsdA/BaiN/AoA(So)-like_dom"/>
</dbReference>
<comment type="cofactor">
    <cofactor evidence="1">
        <name>FAD</name>
        <dbReference type="ChEBI" id="CHEBI:57692"/>
    </cofactor>
</comment>
<dbReference type="Pfam" id="PF03486">
    <property type="entry name" value="HI0933_like"/>
    <property type="match status" value="1"/>
</dbReference>
<organism evidence="6 7">
    <name type="scientific">Ruminococcus flavefaciens</name>
    <dbReference type="NCBI Taxonomy" id="1265"/>
    <lineage>
        <taxon>Bacteria</taxon>
        <taxon>Bacillati</taxon>
        <taxon>Bacillota</taxon>
        <taxon>Clostridia</taxon>
        <taxon>Eubacteriales</taxon>
        <taxon>Oscillospiraceae</taxon>
        <taxon>Ruminococcus</taxon>
    </lineage>
</organism>
<evidence type="ECO:0000256" key="1">
    <source>
        <dbReference type="ARBA" id="ARBA00001974"/>
    </source>
</evidence>
<evidence type="ECO:0008006" key="8">
    <source>
        <dbReference type="Google" id="ProtNLM"/>
    </source>
</evidence>
<dbReference type="RefSeq" id="WP_074716996.1">
    <property type="nucleotide sequence ID" value="NZ_FNWV01000006.1"/>
</dbReference>
<evidence type="ECO:0000313" key="7">
    <source>
        <dbReference type="Proteomes" id="UP000183190"/>
    </source>
</evidence>
<dbReference type="InterPro" id="IPR036188">
    <property type="entry name" value="FAD/NAD-bd_sf"/>
</dbReference>
<dbReference type="AlphaFoldDB" id="A0A1H6K4E7"/>
<evidence type="ECO:0000259" key="4">
    <source>
        <dbReference type="Pfam" id="PF03486"/>
    </source>
</evidence>
<dbReference type="PANTHER" id="PTHR42887:SF2">
    <property type="entry name" value="OS12G0638800 PROTEIN"/>
    <property type="match status" value="1"/>
</dbReference>
<dbReference type="PANTHER" id="PTHR42887">
    <property type="entry name" value="OS12G0638800 PROTEIN"/>
    <property type="match status" value="1"/>
</dbReference>
<dbReference type="Gene3D" id="2.40.30.10">
    <property type="entry name" value="Translation factors"/>
    <property type="match status" value="1"/>
</dbReference>
<dbReference type="PRINTS" id="PR00411">
    <property type="entry name" value="PNDRDTASEI"/>
</dbReference>
<dbReference type="OrthoDB" id="9773233at2"/>
<dbReference type="Gene3D" id="1.10.8.260">
    <property type="entry name" value="HI0933 insert domain-like"/>
    <property type="match status" value="1"/>
</dbReference>
<dbReference type="SUPFAM" id="SSF51905">
    <property type="entry name" value="FAD/NAD(P)-binding domain"/>
    <property type="match status" value="1"/>
</dbReference>
<gene>
    <name evidence="6" type="ORF">SAMN02910265_02025</name>
</gene>
<proteinExistence type="predicted"/>
<dbReference type="InterPro" id="IPR004792">
    <property type="entry name" value="BaiN-like"/>
</dbReference>
<evidence type="ECO:0000313" key="6">
    <source>
        <dbReference type="EMBL" id="SEH66293.1"/>
    </source>
</evidence>
<dbReference type="NCBIfam" id="TIGR00275">
    <property type="entry name" value="aminoacetone oxidase family FAD-binding enzyme"/>
    <property type="match status" value="1"/>
</dbReference>
<dbReference type="Proteomes" id="UP000183190">
    <property type="component" value="Unassembled WGS sequence"/>
</dbReference>
<evidence type="ECO:0000259" key="5">
    <source>
        <dbReference type="Pfam" id="PF22780"/>
    </source>
</evidence>
<feature type="domain" description="RsdA/BaiN/AoA(So)-like insert" evidence="5">
    <location>
        <begin position="193"/>
        <end position="352"/>
    </location>
</feature>
<evidence type="ECO:0000256" key="2">
    <source>
        <dbReference type="ARBA" id="ARBA00022630"/>
    </source>
</evidence>
<protein>
    <recommendedName>
        <fullName evidence="8">Flavoprotein, HI0933 family</fullName>
    </recommendedName>
</protein>
<dbReference type="SUPFAM" id="SSF160996">
    <property type="entry name" value="HI0933 insert domain-like"/>
    <property type="match status" value="1"/>
</dbReference>
<dbReference type="EMBL" id="FNWV01000006">
    <property type="protein sequence ID" value="SEH66293.1"/>
    <property type="molecule type" value="Genomic_DNA"/>
</dbReference>
<dbReference type="Pfam" id="PF22780">
    <property type="entry name" value="HI0933_like_1st"/>
    <property type="match status" value="1"/>
</dbReference>
<dbReference type="Gene3D" id="3.50.50.60">
    <property type="entry name" value="FAD/NAD(P)-binding domain"/>
    <property type="match status" value="1"/>
</dbReference>
<dbReference type="InterPro" id="IPR023166">
    <property type="entry name" value="BaiN-like_dom_sf"/>
</dbReference>